<feature type="compositionally biased region" description="Acidic residues" evidence="1">
    <location>
        <begin position="162"/>
        <end position="175"/>
    </location>
</feature>
<evidence type="ECO:0000313" key="4">
    <source>
        <dbReference type="Proteomes" id="UP000327039"/>
    </source>
</evidence>
<dbReference type="AlphaFoldDB" id="A0A5J5IPL3"/>
<reference evidence="4" key="1">
    <citation type="submission" date="2019-09" db="EMBL/GenBank/DDBJ databases">
        <title>Mumia zhuanghuii sp. nov. isolated from the intestinal contents of plateau pika (Ochotona curzoniae) in the Qinghai-Tibet plateau of China.</title>
        <authorList>
            <person name="Tian Z."/>
        </authorList>
    </citation>
    <scope>NUCLEOTIDE SEQUENCE [LARGE SCALE GENOMIC DNA]</scope>
    <source>
        <strain evidence="4">DSM 25564</strain>
    </source>
</reference>
<proteinExistence type="predicted"/>
<dbReference type="EMBL" id="VYRZ01000002">
    <property type="protein sequence ID" value="KAA9086556.1"/>
    <property type="molecule type" value="Genomic_DNA"/>
</dbReference>
<keyword evidence="4" id="KW-1185">Reference proteome</keyword>
<organism evidence="3 4">
    <name type="scientific">Microbacterium radiodurans</name>
    <dbReference type="NCBI Taxonomy" id="661398"/>
    <lineage>
        <taxon>Bacteria</taxon>
        <taxon>Bacillati</taxon>
        <taxon>Actinomycetota</taxon>
        <taxon>Actinomycetes</taxon>
        <taxon>Micrococcales</taxon>
        <taxon>Microbacteriaceae</taxon>
        <taxon>Microbacterium</taxon>
    </lineage>
</organism>
<keyword evidence="2" id="KW-0812">Transmembrane</keyword>
<feature type="compositionally biased region" description="Basic and acidic residues" evidence="1">
    <location>
        <begin position="128"/>
        <end position="149"/>
    </location>
</feature>
<feature type="transmembrane region" description="Helical" evidence="2">
    <location>
        <begin position="248"/>
        <end position="270"/>
    </location>
</feature>
<protein>
    <submittedName>
        <fullName evidence="3">Uncharacterized protein</fullName>
    </submittedName>
</protein>
<keyword evidence="2" id="KW-1133">Transmembrane helix</keyword>
<name>A0A5J5IPL3_9MICO</name>
<keyword evidence="2" id="KW-0472">Membrane</keyword>
<dbReference type="Proteomes" id="UP000327039">
    <property type="component" value="Unassembled WGS sequence"/>
</dbReference>
<comment type="caution">
    <text evidence="3">The sequence shown here is derived from an EMBL/GenBank/DDBJ whole genome shotgun (WGS) entry which is preliminary data.</text>
</comment>
<evidence type="ECO:0000256" key="2">
    <source>
        <dbReference type="SAM" id="Phobius"/>
    </source>
</evidence>
<gene>
    <name evidence="3" type="ORF">F6B42_05925</name>
</gene>
<evidence type="ECO:0000256" key="1">
    <source>
        <dbReference type="SAM" id="MobiDB-lite"/>
    </source>
</evidence>
<evidence type="ECO:0000313" key="3">
    <source>
        <dbReference type="EMBL" id="KAA9086556.1"/>
    </source>
</evidence>
<accession>A0A5J5IPL3</accession>
<feature type="compositionally biased region" description="Basic and acidic residues" evidence="1">
    <location>
        <begin position="89"/>
        <end position="108"/>
    </location>
</feature>
<feature type="region of interest" description="Disordered" evidence="1">
    <location>
        <begin position="1"/>
        <end position="178"/>
    </location>
</feature>
<feature type="compositionally biased region" description="Low complexity" evidence="1">
    <location>
        <begin position="36"/>
        <end position="48"/>
    </location>
</feature>
<dbReference type="RefSeq" id="WP_150418718.1">
    <property type="nucleotide sequence ID" value="NZ_VYRZ01000002.1"/>
</dbReference>
<sequence>MGEIIDGVPAGLSGDQERTTLSSRRTARRDEPSGQASEQAPTDAAPAAEPDDAEDRTTLSPRRSPMPAPQADAGSVPEDDHTTLSSRHVPGDDRTTLSSRHDPGDDRTTLSSRHVPGDDRTTLSSRHVPGDDHTTLSSRHDPERDDDRTTLSPRRVPPAAPEDPEIDTPEPETPVDDTVFTARPVEPSIVRGRLDTVRAAAVPGTNRERYRPRDETPVAPIRRTHVAPPVATTDPGDRPRRRRRALPVALVAIGSLLVAGGAVTAVTMLVTMSAGGGS</sequence>